<reference evidence="3" key="1">
    <citation type="submission" date="2021-01" db="EMBL/GenBank/DDBJ databases">
        <authorList>
            <person name="Corre E."/>
            <person name="Pelletier E."/>
            <person name="Niang G."/>
            <person name="Scheremetjew M."/>
            <person name="Finn R."/>
            <person name="Kale V."/>
            <person name="Holt S."/>
            <person name="Cochrane G."/>
            <person name="Meng A."/>
            <person name="Brown T."/>
            <person name="Cohen L."/>
        </authorList>
    </citation>
    <scope>NUCLEOTIDE SEQUENCE</scope>
    <source>
        <strain evidence="3">10249 10 AB</strain>
    </source>
</reference>
<keyword evidence="2" id="KW-0472">Membrane</keyword>
<gene>
    <name evidence="3" type="ORF">PAUS00366_LOCUS8022</name>
</gene>
<evidence type="ECO:0000256" key="2">
    <source>
        <dbReference type="SAM" id="Phobius"/>
    </source>
</evidence>
<sequence length="397" mass="44160">MTTTTTTTIPNHDRVTERSPFRKTEFFYAVRGPILVIAVVVSLVFPYIREHCTIYLFAHLAVASLGLVWSCHDLSKVVKSTVRSGVNFALDQLILDNLLRAIYHPTYGLWASCVGTYLGASSMYGLPMSDDERTELIQSSLYLRDENQAHSVLLEPGGCKALLPEQVQNWLQQSSSSLSLHTTIDSVGMESDKSTSDYDVAEADEKDQEFRESSIAEEALEQIGESSNKVHFSEDETKERVSESGAKQETKRATGIECLNQADPVEVFFRILRNMAMQRIQSYAKAFPRSQIENLGIAAAMTLGIRLTLWRPSYNRSPLVCAGITALSFGAILSREAILGNIYNKQSMQLVCKDIASSILDKLKGKSSSKRSFFAMLALALFCRRKQGSRDIPANTQ</sequence>
<feature type="transmembrane region" description="Helical" evidence="2">
    <location>
        <begin position="26"/>
        <end position="48"/>
    </location>
</feature>
<feature type="compositionally biased region" description="Basic and acidic residues" evidence="1">
    <location>
        <begin position="231"/>
        <end position="249"/>
    </location>
</feature>
<proteinExistence type="predicted"/>
<protein>
    <submittedName>
        <fullName evidence="3">Uncharacterized protein</fullName>
    </submittedName>
</protein>
<evidence type="ECO:0000313" key="3">
    <source>
        <dbReference type="EMBL" id="CAE0715270.1"/>
    </source>
</evidence>
<accession>A0A7S4EHZ5</accession>
<evidence type="ECO:0000256" key="1">
    <source>
        <dbReference type="SAM" id="MobiDB-lite"/>
    </source>
</evidence>
<keyword evidence="2" id="KW-1133">Transmembrane helix</keyword>
<dbReference type="EMBL" id="HBIX01010606">
    <property type="protein sequence ID" value="CAE0715270.1"/>
    <property type="molecule type" value="Transcribed_RNA"/>
</dbReference>
<keyword evidence="2" id="KW-0812">Transmembrane</keyword>
<organism evidence="3">
    <name type="scientific">Pseudo-nitzschia australis</name>
    <dbReference type="NCBI Taxonomy" id="44445"/>
    <lineage>
        <taxon>Eukaryota</taxon>
        <taxon>Sar</taxon>
        <taxon>Stramenopiles</taxon>
        <taxon>Ochrophyta</taxon>
        <taxon>Bacillariophyta</taxon>
        <taxon>Bacillariophyceae</taxon>
        <taxon>Bacillariophycidae</taxon>
        <taxon>Bacillariales</taxon>
        <taxon>Bacillariaceae</taxon>
        <taxon>Pseudo-nitzschia</taxon>
    </lineage>
</organism>
<name>A0A7S4EHZ5_9STRA</name>
<dbReference type="AlphaFoldDB" id="A0A7S4EHZ5"/>
<feature type="region of interest" description="Disordered" evidence="1">
    <location>
        <begin position="225"/>
        <end position="249"/>
    </location>
</feature>